<feature type="active site" description="Cysteine sulfenic acid (-SOH) intermediate; for peroxidase activity" evidence="13">
    <location>
        <position position="58"/>
    </location>
</feature>
<dbReference type="InterPro" id="IPR013766">
    <property type="entry name" value="Thioredoxin_domain"/>
</dbReference>
<keyword evidence="4 16" id="KW-0575">Peroxidase</keyword>
<evidence type="ECO:0000256" key="3">
    <source>
        <dbReference type="ARBA" id="ARBA00013017"/>
    </source>
</evidence>
<dbReference type="Gene3D" id="3.40.30.10">
    <property type="entry name" value="Glutaredoxin"/>
    <property type="match status" value="1"/>
</dbReference>
<dbReference type="RefSeq" id="WP_014239829.1">
    <property type="nucleotide sequence ID" value="NC_016617.1"/>
</dbReference>
<dbReference type="InterPro" id="IPR036249">
    <property type="entry name" value="Thioredoxin-like_sf"/>
</dbReference>
<evidence type="ECO:0000313" key="17">
    <source>
        <dbReference type="Proteomes" id="UP000007319"/>
    </source>
</evidence>
<dbReference type="InterPro" id="IPR024706">
    <property type="entry name" value="Peroxiredoxin_AhpC-typ"/>
</dbReference>
<comment type="function">
    <text evidence="1">Thiol-specific peroxidase that catalyzes the reduction of hydrogen peroxide and organic hydroperoxides to water and alcohols, respectively. Plays a role in cell protection against oxidative stress by detoxifying peroxides and as sensor of hydrogen peroxide-mediated signaling events.</text>
</comment>
<keyword evidence="17" id="KW-1185">Reference proteome</keyword>
<dbReference type="EC" id="1.11.1.24" evidence="3"/>
<evidence type="ECO:0000256" key="14">
    <source>
        <dbReference type="SAM" id="MobiDB-lite"/>
    </source>
</evidence>
<dbReference type="GO" id="GO:0008379">
    <property type="term" value="F:thioredoxin peroxidase activity"/>
    <property type="evidence" value="ECO:0007669"/>
    <property type="project" value="TreeGrafter"/>
</dbReference>
<keyword evidence="5" id="KW-0049">Antioxidant</keyword>
<feature type="region of interest" description="Disordered" evidence="14">
    <location>
        <begin position="1"/>
        <end position="27"/>
    </location>
</feature>
<comment type="similarity">
    <text evidence="10">Belongs to the peroxiredoxin family. BCP/PrxQ subfamily.</text>
</comment>
<evidence type="ECO:0000256" key="7">
    <source>
        <dbReference type="ARBA" id="ARBA00023157"/>
    </source>
</evidence>
<dbReference type="GO" id="GO:0034599">
    <property type="term" value="P:cellular response to oxidative stress"/>
    <property type="evidence" value="ECO:0007669"/>
    <property type="project" value="TreeGrafter"/>
</dbReference>
<evidence type="ECO:0000256" key="13">
    <source>
        <dbReference type="PIRSR" id="PIRSR000239-1"/>
    </source>
</evidence>
<dbReference type="SUPFAM" id="SSF52833">
    <property type="entry name" value="Thioredoxin-like"/>
    <property type="match status" value="1"/>
</dbReference>
<gene>
    <name evidence="16" type="primary">bcp</name>
    <name evidence="16" type="ORF">AZOBR_70176</name>
</gene>
<evidence type="ECO:0000256" key="11">
    <source>
        <dbReference type="ARBA" id="ARBA00042639"/>
    </source>
</evidence>
<dbReference type="PANTHER" id="PTHR42801">
    <property type="entry name" value="THIOREDOXIN-DEPENDENT PEROXIDE REDUCTASE"/>
    <property type="match status" value="1"/>
</dbReference>
<keyword evidence="6 16" id="KW-0560">Oxidoreductase</keyword>
<evidence type="ECO:0000256" key="10">
    <source>
        <dbReference type="ARBA" id="ARBA00038489"/>
    </source>
</evidence>
<dbReference type="EMBL" id="HE577327">
    <property type="protein sequence ID" value="CCC97540.1"/>
    <property type="molecule type" value="Genomic_DNA"/>
</dbReference>
<dbReference type="GO" id="GO:0045454">
    <property type="term" value="P:cell redox homeostasis"/>
    <property type="evidence" value="ECO:0007669"/>
    <property type="project" value="TreeGrafter"/>
</dbReference>
<dbReference type="InterPro" id="IPR050924">
    <property type="entry name" value="Peroxiredoxin_BCP/PrxQ"/>
</dbReference>
<dbReference type="PROSITE" id="PS51352">
    <property type="entry name" value="THIOREDOXIN_2"/>
    <property type="match status" value="1"/>
</dbReference>
<dbReference type="FunFam" id="3.40.30.10:FF:000007">
    <property type="entry name" value="Thioredoxin-dependent thiol peroxidase"/>
    <property type="match status" value="1"/>
</dbReference>
<proteinExistence type="inferred from homology"/>
<dbReference type="NCBIfam" id="NF006960">
    <property type="entry name" value="PRK09437.1"/>
    <property type="match status" value="1"/>
</dbReference>
<sequence>MSEANNASEATNAAPIEVGTPAPDFTMPTDGGGSVTLSALRGKPVILYFYPKDDTSGCTSEACGFRDQLPDFSGLDAVIIGVSKDSVASHDKFKAKYELPFTLASDKEAGVAEAYGVWVEKSMYGRKYMGLDRATFLIDKDGIVRNVWRKVKVTGHVAAVLKALQAL</sequence>
<evidence type="ECO:0000256" key="6">
    <source>
        <dbReference type="ARBA" id="ARBA00023002"/>
    </source>
</evidence>
<dbReference type="PIRSF" id="PIRSF000239">
    <property type="entry name" value="AHPC"/>
    <property type="match status" value="1"/>
</dbReference>
<accession>A0A9P1JQ20</accession>
<dbReference type="Proteomes" id="UP000007319">
    <property type="component" value="Chromosome"/>
</dbReference>
<evidence type="ECO:0000313" key="16">
    <source>
        <dbReference type="EMBL" id="CCC97540.1"/>
    </source>
</evidence>
<reference evidence="16 17" key="1">
    <citation type="journal article" date="2011" name="PLoS Genet.">
        <title>Azospirillum genomes reveal transition of bacteria from aquatic to terrestrial environments.</title>
        <authorList>
            <person name="Wisniewski-Dye F."/>
            <person name="Borziak K."/>
            <person name="Khalsa-Moyers G."/>
            <person name="Alexandre G."/>
            <person name="Sukharnikov L.O."/>
            <person name="Wuichet K."/>
            <person name="Hurst G.B."/>
            <person name="McDonald W.H."/>
            <person name="Robertson J.S."/>
            <person name="Barbe V."/>
            <person name="Calteau A."/>
            <person name="Rouy Z."/>
            <person name="Mangenot S."/>
            <person name="Prigent-Combaret C."/>
            <person name="Normand P."/>
            <person name="Boyer M."/>
            <person name="Siguier P."/>
            <person name="Dessaux Y."/>
            <person name="Elmerich C."/>
            <person name="Condemine G."/>
            <person name="Krishnen G."/>
            <person name="Kennedy I."/>
            <person name="Paterson A.H."/>
            <person name="Gonzalez V."/>
            <person name="Mavingui P."/>
            <person name="Zhulin I.B."/>
        </authorList>
    </citation>
    <scope>NUCLEOTIDE SEQUENCE [LARGE SCALE GENOMIC DNA]</scope>
    <source>
        <strain evidence="16 17">Sp245</strain>
    </source>
</reference>
<evidence type="ECO:0000256" key="2">
    <source>
        <dbReference type="ARBA" id="ARBA00011245"/>
    </source>
</evidence>
<evidence type="ECO:0000256" key="12">
    <source>
        <dbReference type="ARBA" id="ARBA00049091"/>
    </source>
</evidence>
<dbReference type="KEGG" id="abs:AZOBR_70176"/>
<evidence type="ECO:0000256" key="9">
    <source>
        <dbReference type="ARBA" id="ARBA00032824"/>
    </source>
</evidence>
<dbReference type="InterPro" id="IPR000866">
    <property type="entry name" value="AhpC/TSA"/>
</dbReference>
<dbReference type="Pfam" id="PF00578">
    <property type="entry name" value="AhpC-TSA"/>
    <property type="match status" value="1"/>
</dbReference>
<keyword evidence="7" id="KW-1015">Disulfide bond</keyword>
<keyword evidence="8" id="KW-0676">Redox-active center</keyword>
<evidence type="ECO:0000256" key="4">
    <source>
        <dbReference type="ARBA" id="ARBA00022559"/>
    </source>
</evidence>
<organism evidence="16 17">
    <name type="scientific">Azospirillum baldaniorum</name>
    <dbReference type="NCBI Taxonomy" id="1064539"/>
    <lineage>
        <taxon>Bacteria</taxon>
        <taxon>Pseudomonadati</taxon>
        <taxon>Pseudomonadota</taxon>
        <taxon>Alphaproteobacteria</taxon>
        <taxon>Rhodospirillales</taxon>
        <taxon>Azospirillaceae</taxon>
        <taxon>Azospirillum</taxon>
    </lineage>
</organism>
<comment type="subunit">
    <text evidence="2">Monomer.</text>
</comment>
<evidence type="ECO:0000256" key="5">
    <source>
        <dbReference type="ARBA" id="ARBA00022862"/>
    </source>
</evidence>
<feature type="compositionally biased region" description="Low complexity" evidence="14">
    <location>
        <begin position="1"/>
        <end position="14"/>
    </location>
</feature>
<evidence type="ECO:0000256" key="1">
    <source>
        <dbReference type="ARBA" id="ARBA00003330"/>
    </source>
</evidence>
<evidence type="ECO:0000259" key="15">
    <source>
        <dbReference type="PROSITE" id="PS51352"/>
    </source>
</evidence>
<dbReference type="PANTHER" id="PTHR42801:SF4">
    <property type="entry name" value="AHPC_TSA FAMILY PROTEIN"/>
    <property type="match status" value="1"/>
</dbReference>
<dbReference type="GO" id="GO:0005737">
    <property type="term" value="C:cytoplasm"/>
    <property type="evidence" value="ECO:0007669"/>
    <property type="project" value="TreeGrafter"/>
</dbReference>
<dbReference type="AlphaFoldDB" id="A0A9P1JQ20"/>
<feature type="domain" description="Thioredoxin" evidence="15">
    <location>
        <begin position="16"/>
        <end position="167"/>
    </location>
</feature>
<name>A0A9P1JQ20_9PROT</name>
<protein>
    <recommendedName>
        <fullName evidence="3">thioredoxin-dependent peroxiredoxin</fullName>
        <ecNumber evidence="3">1.11.1.24</ecNumber>
    </recommendedName>
    <alternativeName>
        <fullName evidence="9">Thioredoxin peroxidase</fullName>
    </alternativeName>
    <alternativeName>
        <fullName evidence="11">Thioredoxin-dependent peroxiredoxin Bcp</fullName>
    </alternativeName>
</protein>
<comment type="catalytic activity">
    <reaction evidence="12">
        <text>a hydroperoxide + [thioredoxin]-dithiol = an alcohol + [thioredoxin]-disulfide + H2O</text>
        <dbReference type="Rhea" id="RHEA:62620"/>
        <dbReference type="Rhea" id="RHEA-COMP:10698"/>
        <dbReference type="Rhea" id="RHEA-COMP:10700"/>
        <dbReference type="ChEBI" id="CHEBI:15377"/>
        <dbReference type="ChEBI" id="CHEBI:29950"/>
        <dbReference type="ChEBI" id="CHEBI:30879"/>
        <dbReference type="ChEBI" id="CHEBI:35924"/>
        <dbReference type="ChEBI" id="CHEBI:50058"/>
        <dbReference type="EC" id="1.11.1.24"/>
    </reaction>
</comment>
<dbReference type="CDD" id="cd03017">
    <property type="entry name" value="PRX_BCP"/>
    <property type="match status" value="1"/>
</dbReference>
<evidence type="ECO:0000256" key="8">
    <source>
        <dbReference type="ARBA" id="ARBA00023284"/>
    </source>
</evidence>